<sequence length="315" mass="33238">MAEYGIGLVYRGLVEASAAMQMVPVLASPWANDCLTAHSGPVEGASAMAVQIRNAATFPTSRPLDPRVQRATDAGGVRLRMDPTSGQHGALDGAWWPYTNDLAAELPALIAGVDAWLAGRDPGRSEHVSRVAVGWHAWNQIPDRTEIGGRRVQVGWFSNIDVHTVSVSCPNGSHYDLLVVPPDSLNDAAASVMTRAADARNELGGSEILLQQAGRYDSGSLPVDAWHDPDPVAGQRSDWEIGAGPAASAERDLLPAPPIRPLWCEPVPAGSCSAAGPRWHARVALAGGDLVAATRWGCCASAGLPDSTRCQLVER</sequence>
<evidence type="ECO:0000313" key="2">
    <source>
        <dbReference type="Proteomes" id="UP000680750"/>
    </source>
</evidence>
<name>A0A810KUX4_9ACTN</name>
<accession>A0A810KUX4</accession>
<gene>
    <name evidence="1" type="ORF">Asera_08050</name>
</gene>
<protein>
    <submittedName>
        <fullName evidence="1">Uncharacterized protein</fullName>
    </submittedName>
</protein>
<dbReference type="KEGG" id="aser:Asera_08050"/>
<dbReference type="EMBL" id="AP023354">
    <property type="protein sequence ID" value="BCJ26697.1"/>
    <property type="molecule type" value="Genomic_DNA"/>
</dbReference>
<dbReference type="Pfam" id="PF19457">
    <property type="entry name" value="DUF5994"/>
    <property type="match status" value="1"/>
</dbReference>
<keyword evidence="2" id="KW-1185">Reference proteome</keyword>
<evidence type="ECO:0000313" key="1">
    <source>
        <dbReference type="EMBL" id="BCJ26697.1"/>
    </source>
</evidence>
<dbReference type="InterPro" id="IPR046036">
    <property type="entry name" value="DUF5994"/>
</dbReference>
<reference evidence="1" key="1">
    <citation type="submission" date="2020-08" db="EMBL/GenBank/DDBJ databases">
        <title>Whole genome shotgun sequence of Actinocatenispora sera NBRC 101916.</title>
        <authorList>
            <person name="Komaki H."/>
            <person name="Tamura T."/>
        </authorList>
    </citation>
    <scope>NUCLEOTIDE SEQUENCE</scope>
    <source>
        <strain evidence="1">NBRC 101916</strain>
    </source>
</reference>
<dbReference type="Proteomes" id="UP000680750">
    <property type="component" value="Chromosome"/>
</dbReference>
<organism evidence="1 2">
    <name type="scientific">Actinocatenispora sera</name>
    <dbReference type="NCBI Taxonomy" id="390989"/>
    <lineage>
        <taxon>Bacteria</taxon>
        <taxon>Bacillati</taxon>
        <taxon>Actinomycetota</taxon>
        <taxon>Actinomycetes</taxon>
        <taxon>Micromonosporales</taxon>
        <taxon>Micromonosporaceae</taxon>
        <taxon>Actinocatenispora</taxon>
    </lineage>
</organism>
<dbReference type="AlphaFoldDB" id="A0A810KUX4"/>
<proteinExistence type="predicted"/>